<dbReference type="OrthoDB" id="9784288at2"/>
<feature type="compositionally biased region" description="Basic and acidic residues" evidence="6">
    <location>
        <begin position="324"/>
        <end position="333"/>
    </location>
</feature>
<dbReference type="InterPro" id="IPR037185">
    <property type="entry name" value="EmrE-like"/>
</dbReference>
<dbReference type="Proteomes" id="UP000093355">
    <property type="component" value="Unassembled WGS sequence"/>
</dbReference>
<feature type="transmembrane region" description="Helical" evidence="7">
    <location>
        <begin position="280"/>
        <end position="299"/>
    </location>
</feature>
<sequence>MKSNSSAIHQSPRPLQRPFAGTWWGLLGVIAFSFTLPLTRVAVAGGLSPLFVGAGRAVVAALLAVVALRATRQQLPSATQALRLAVVAGGAVAGFPLLTSYALERVPATHGAVVIALLPAVTAVVAVLRTGERPGRRFWIAAAAGAIAALAFAGLQGGVAGFGSADLLLFAAVAVCAIAYAEGGLLARELGSWQTIAWALVLASPVMLLLSGVAIAAPPPVAPLTAWAAFAYLGVVSMFLGFVAWYRGLSIGPMAQVSQVQLAQPVMTICWSAVILGEPITIATIAGGAAVIACALIAVRARTGAATGSGRGPRVTNPRTMTTDADRSARGIR</sequence>
<keyword evidence="10" id="KW-1185">Reference proteome</keyword>
<dbReference type="EMBL" id="LXMD01000027">
    <property type="protein sequence ID" value="OCG73074.1"/>
    <property type="molecule type" value="Genomic_DNA"/>
</dbReference>
<feature type="region of interest" description="Disordered" evidence="6">
    <location>
        <begin position="305"/>
        <end position="333"/>
    </location>
</feature>
<organism evidence="9 10">
    <name type="scientific">Microbacterium sediminis</name>
    <dbReference type="NCBI Taxonomy" id="904291"/>
    <lineage>
        <taxon>Bacteria</taxon>
        <taxon>Bacillati</taxon>
        <taxon>Actinomycetota</taxon>
        <taxon>Actinomycetes</taxon>
        <taxon>Micrococcales</taxon>
        <taxon>Microbacteriaceae</taxon>
        <taxon>Microbacterium</taxon>
    </lineage>
</organism>
<dbReference type="RefSeq" id="WP_067027119.1">
    <property type="nucleotide sequence ID" value="NZ_CP038256.1"/>
</dbReference>
<feature type="transmembrane region" description="Helical" evidence="7">
    <location>
        <begin position="50"/>
        <end position="70"/>
    </location>
</feature>
<evidence type="ECO:0000259" key="8">
    <source>
        <dbReference type="Pfam" id="PF00892"/>
    </source>
</evidence>
<dbReference type="GO" id="GO:0016020">
    <property type="term" value="C:membrane"/>
    <property type="evidence" value="ECO:0007669"/>
    <property type="project" value="UniProtKB-SubCell"/>
</dbReference>
<feature type="transmembrane region" description="Helical" evidence="7">
    <location>
        <begin position="167"/>
        <end position="187"/>
    </location>
</feature>
<dbReference type="Pfam" id="PF00892">
    <property type="entry name" value="EamA"/>
    <property type="match status" value="2"/>
</dbReference>
<evidence type="ECO:0000256" key="7">
    <source>
        <dbReference type="SAM" id="Phobius"/>
    </source>
</evidence>
<feature type="domain" description="EamA" evidence="8">
    <location>
        <begin position="21"/>
        <end position="150"/>
    </location>
</feature>
<evidence type="ECO:0000256" key="4">
    <source>
        <dbReference type="ARBA" id="ARBA00022989"/>
    </source>
</evidence>
<name>A0A1B9N955_9MICO</name>
<feature type="transmembrane region" description="Helical" evidence="7">
    <location>
        <begin position="109"/>
        <end position="128"/>
    </location>
</feature>
<keyword evidence="4 7" id="KW-1133">Transmembrane helix</keyword>
<dbReference type="InterPro" id="IPR000620">
    <property type="entry name" value="EamA_dom"/>
</dbReference>
<evidence type="ECO:0000256" key="1">
    <source>
        <dbReference type="ARBA" id="ARBA00004141"/>
    </source>
</evidence>
<keyword evidence="3 7" id="KW-0812">Transmembrane</keyword>
<feature type="transmembrane region" description="Helical" evidence="7">
    <location>
        <begin position="196"/>
        <end position="218"/>
    </location>
</feature>
<feature type="domain" description="EamA" evidence="8">
    <location>
        <begin position="164"/>
        <end position="298"/>
    </location>
</feature>
<gene>
    <name evidence="9" type="ORF">A7J15_08940</name>
</gene>
<feature type="transmembrane region" description="Helical" evidence="7">
    <location>
        <begin position="224"/>
        <end position="245"/>
    </location>
</feature>
<feature type="transmembrane region" description="Helical" evidence="7">
    <location>
        <begin position="21"/>
        <end position="38"/>
    </location>
</feature>
<evidence type="ECO:0000313" key="10">
    <source>
        <dbReference type="Proteomes" id="UP000093355"/>
    </source>
</evidence>
<protein>
    <recommendedName>
        <fullName evidence="8">EamA domain-containing protein</fullName>
    </recommendedName>
</protein>
<evidence type="ECO:0000313" key="9">
    <source>
        <dbReference type="EMBL" id="OCG73074.1"/>
    </source>
</evidence>
<keyword evidence="5 7" id="KW-0472">Membrane</keyword>
<dbReference type="InterPro" id="IPR050638">
    <property type="entry name" value="AA-Vitamin_Transporters"/>
</dbReference>
<evidence type="ECO:0000256" key="5">
    <source>
        <dbReference type="ARBA" id="ARBA00023136"/>
    </source>
</evidence>
<dbReference type="PANTHER" id="PTHR32322">
    <property type="entry name" value="INNER MEMBRANE TRANSPORTER"/>
    <property type="match status" value="1"/>
</dbReference>
<proteinExistence type="inferred from homology"/>
<accession>A0A1B9N955</accession>
<dbReference type="SUPFAM" id="SSF103481">
    <property type="entry name" value="Multidrug resistance efflux transporter EmrE"/>
    <property type="match status" value="2"/>
</dbReference>
<feature type="transmembrane region" description="Helical" evidence="7">
    <location>
        <begin position="82"/>
        <end position="103"/>
    </location>
</feature>
<evidence type="ECO:0000256" key="3">
    <source>
        <dbReference type="ARBA" id="ARBA00022692"/>
    </source>
</evidence>
<feature type="transmembrane region" description="Helical" evidence="7">
    <location>
        <begin position="140"/>
        <end position="161"/>
    </location>
</feature>
<feature type="compositionally biased region" description="Low complexity" evidence="6">
    <location>
        <begin position="305"/>
        <end position="314"/>
    </location>
</feature>
<evidence type="ECO:0000256" key="6">
    <source>
        <dbReference type="SAM" id="MobiDB-lite"/>
    </source>
</evidence>
<dbReference type="PANTHER" id="PTHR32322:SF2">
    <property type="entry name" value="EAMA DOMAIN-CONTAINING PROTEIN"/>
    <property type="match status" value="1"/>
</dbReference>
<comment type="similarity">
    <text evidence="2">Belongs to the EamA transporter family.</text>
</comment>
<evidence type="ECO:0000256" key="2">
    <source>
        <dbReference type="ARBA" id="ARBA00007362"/>
    </source>
</evidence>
<comment type="caution">
    <text evidence="9">The sequence shown here is derived from an EMBL/GenBank/DDBJ whole genome shotgun (WGS) entry which is preliminary data.</text>
</comment>
<reference evidence="9 10" key="1">
    <citation type="submission" date="2016-05" db="EMBL/GenBank/DDBJ databases">
        <authorList>
            <person name="Lavstsen T."/>
            <person name="Jespersen J.S."/>
        </authorList>
    </citation>
    <scope>NUCLEOTIDE SEQUENCE [LARGE SCALE GENOMIC DNA]</scope>
    <source>
        <strain evidence="9 10">YLB-01</strain>
    </source>
</reference>
<dbReference type="AlphaFoldDB" id="A0A1B9N955"/>
<comment type="subcellular location">
    <subcellularLocation>
        <location evidence="1">Membrane</location>
        <topology evidence="1">Multi-pass membrane protein</topology>
    </subcellularLocation>
</comment>